<dbReference type="Gene3D" id="1.10.8.1310">
    <property type="match status" value="1"/>
</dbReference>
<dbReference type="GeneID" id="54783670"/>
<name>A0A642UFX3_DIURU</name>
<accession>A0A642UFX3</accession>
<organism evidence="3 4">
    <name type="scientific">Diutina rugosa</name>
    <name type="common">Yeast</name>
    <name type="synonym">Candida rugosa</name>
    <dbReference type="NCBI Taxonomy" id="5481"/>
    <lineage>
        <taxon>Eukaryota</taxon>
        <taxon>Fungi</taxon>
        <taxon>Dikarya</taxon>
        <taxon>Ascomycota</taxon>
        <taxon>Saccharomycotina</taxon>
        <taxon>Pichiomycetes</taxon>
        <taxon>Debaryomycetaceae</taxon>
        <taxon>Diutina</taxon>
    </lineage>
</organism>
<proteinExistence type="predicted"/>
<dbReference type="GO" id="GO:0005096">
    <property type="term" value="F:GTPase activator activity"/>
    <property type="evidence" value="ECO:0007669"/>
    <property type="project" value="UniProtKB-KW"/>
</dbReference>
<feature type="domain" description="Rab-GAP TBC" evidence="2">
    <location>
        <begin position="2"/>
        <end position="213"/>
    </location>
</feature>
<keyword evidence="4" id="KW-1185">Reference proteome</keyword>
<dbReference type="InterPro" id="IPR045913">
    <property type="entry name" value="TBC20/Gyp8-like"/>
</dbReference>
<comment type="caution">
    <text evidence="3">The sequence shown here is derived from an EMBL/GenBank/DDBJ whole genome shotgun (WGS) entry which is preliminary data.</text>
</comment>
<evidence type="ECO:0000313" key="4">
    <source>
        <dbReference type="Proteomes" id="UP000449547"/>
    </source>
</evidence>
<dbReference type="InterPro" id="IPR000195">
    <property type="entry name" value="Rab-GAP-TBC_dom"/>
</dbReference>
<sequence>MIDAHASRRERWRRLLRLSSSSFTSDLVEFATVDLPPHPDEAQVALDIDRSFTAISFHPPVSSSSTIDEGNLSYTAIWSPQEVAQLRKRLKTLVISVLRHHPCLNYYQGYHDVASIVLLVCPEGSSDAFDILQMLTVNYLRDYMVKDIGLTMCHLRLIMALVETIDPELYTALGERPNYDFFPAISSIITLFSHDVNKVADVFTIWDFILKRGSISAALYIYTAALVHYRDQFVSETDPDIIHSLASPTKLFAQVDDWSVILEKASTFYEDFKLEELPNSSTTYDLWFKKCNPHSVLAGKSIAVDDLDATMAIQDEEVAEFNISESSDDLSLASSTSTLIPSVIYSKFDSVKHVPNLYKIGLTVGFVGVLIHLLLKSQYVQTKISDWASVVLTRVFHQPQWTPSISMINSVGLGRGQW</sequence>
<evidence type="ECO:0000256" key="1">
    <source>
        <dbReference type="ARBA" id="ARBA00022468"/>
    </source>
</evidence>
<dbReference type="Proteomes" id="UP000449547">
    <property type="component" value="Unassembled WGS sequence"/>
</dbReference>
<evidence type="ECO:0000259" key="2">
    <source>
        <dbReference type="PROSITE" id="PS50086"/>
    </source>
</evidence>
<keyword evidence="1" id="KW-0343">GTPase activation</keyword>
<dbReference type="GO" id="GO:0006888">
    <property type="term" value="P:endoplasmic reticulum to Golgi vesicle-mediated transport"/>
    <property type="evidence" value="ECO:0007669"/>
    <property type="project" value="TreeGrafter"/>
</dbReference>
<reference evidence="3 4" key="1">
    <citation type="submission" date="2019-07" db="EMBL/GenBank/DDBJ databases">
        <title>Genome assembly of two rare yeast pathogens: Diutina rugosa and Trichomonascus ciferrii.</title>
        <authorList>
            <person name="Mixao V."/>
            <person name="Saus E."/>
            <person name="Hansen A."/>
            <person name="Lass-Flor C."/>
            <person name="Gabaldon T."/>
        </authorList>
    </citation>
    <scope>NUCLEOTIDE SEQUENCE [LARGE SCALE GENOMIC DNA]</scope>
    <source>
        <strain evidence="3 4">CBS 613</strain>
    </source>
</reference>
<dbReference type="PROSITE" id="PS50086">
    <property type="entry name" value="TBC_RABGAP"/>
    <property type="match status" value="1"/>
</dbReference>
<dbReference type="Pfam" id="PF00566">
    <property type="entry name" value="RabGAP-TBC"/>
    <property type="match status" value="1"/>
</dbReference>
<evidence type="ECO:0000313" key="3">
    <source>
        <dbReference type="EMBL" id="KAA8898164.1"/>
    </source>
</evidence>
<dbReference type="Gene3D" id="1.10.472.80">
    <property type="entry name" value="Ypt/Rab-GAP domain of gyp1p, domain 3"/>
    <property type="match status" value="1"/>
</dbReference>
<dbReference type="OrthoDB" id="206700at2759"/>
<dbReference type="EMBL" id="SWFT01000149">
    <property type="protein sequence ID" value="KAA8898164.1"/>
    <property type="molecule type" value="Genomic_DNA"/>
</dbReference>
<protein>
    <recommendedName>
        <fullName evidence="2">Rab-GAP TBC domain-containing protein</fullName>
    </recommendedName>
</protein>
<dbReference type="GO" id="GO:0005789">
    <property type="term" value="C:endoplasmic reticulum membrane"/>
    <property type="evidence" value="ECO:0007669"/>
    <property type="project" value="TreeGrafter"/>
</dbReference>
<dbReference type="SUPFAM" id="SSF47923">
    <property type="entry name" value="Ypt/Rab-GAP domain of gyp1p"/>
    <property type="match status" value="2"/>
</dbReference>
<dbReference type="SMART" id="SM00164">
    <property type="entry name" value="TBC"/>
    <property type="match status" value="1"/>
</dbReference>
<dbReference type="InterPro" id="IPR035969">
    <property type="entry name" value="Rab-GAP_TBC_sf"/>
</dbReference>
<gene>
    <name evidence="3" type="ORF">DIURU_005019</name>
</gene>
<dbReference type="PANTHER" id="PTHR20913">
    <property type="entry name" value="TBC1 DOMAIN FAMILY MEMBER 20/GTPASE"/>
    <property type="match status" value="1"/>
</dbReference>
<dbReference type="AlphaFoldDB" id="A0A642UFX3"/>
<dbReference type="PANTHER" id="PTHR20913:SF7">
    <property type="entry name" value="RE60063P"/>
    <property type="match status" value="1"/>
</dbReference>
<dbReference type="RefSeq" id="XP_034010421.1">
    <property type="nucleotide sequence ID" value="XM_034157955.1"/>
</dbReference>
<dbReference type="VEuPathDB" id="FungiDB:DIURU_005019"/>
<dbReference type="OMA" id="TERTVIW"/>